<keyword evidence="3 4" id="KW-0418">Kinase</keyword>
<dbReference type="GO" id="GO:0004017">
    <property type="term" value="F:AMP kinase activity"/>
    <property type="evidence" value="ECO:0007669"/>
    <property type="project" value="InterPro"/>
</dbReference>
<evidence type="ECO:0000256" key="1">
    <source>
        <dbReference type="ARBA" id="ARBA00022679"/>
    </source>
</evidence>
<dbReference type="SUPFAM" id="SSF52540">
    <property type="entry name" value="P-loop containing nucleoside triphosphate hydrolases"/>
    <property type="match status" value="1"/>
</dbReference>
<dbReference type="InterPro" id="IPR027417">
    <property type="entry name" value="P-loop_NTPase"/>
</dbReference>
<dbReference type="Pfam" id="PF05191">
    <property type="entry name" value="ADK_lid"/>
    <property type="match status" value="1"/>
</dbReference>
<evidence type="ECO:0000256" key="3">
    <source>
        <dbReference type="ARBA" id="ARBA00022777"/>
    </source>
</evidence>
<dbReference type="InterPro" id="IPR000850">
    <property type="entry name" value="Adenylat/UMP-CMP_kin"/>
</dbReference>
<evidence type="ECO:0000313" key="7">
    <source>
        <dbReference type="EMBL" id="KAL0483410.1"/>
    </source>
</evidence>
<dbReference type="InterPro" id="IPR007862">
    <property type="entry name" value="Adenylate_kinase_lid-dom"/>
</dbReference>
<dbReference type="Gene3D" id="3.40.50.300">
    <property type="entry name" value="P-loop containing nucleotide triphosphate hydrolases"/>
    <property type="match status" value="1"/>
</dbReference>
<dbReference type="CDD" id="cd01428">
    <property type="entry name" value="ADK"/>
    <property type="match status" value="1"/>
</dbReference>
<feature type="transmembrane region" description="Helical" evidence="5">
    <location>
        <begin position="236"/>
        <end position="253"/>
    </location>
</feature>
<name>A0AAW2Z1T5_9EUKA</name>
<protein>
    <submittedName>
        <fullName evidence="7">Adenylate kinase</fullName>
    </submittedName>
</protein>
<evidence type="ECO:0000313" key="8">
    <source>
        <dbReference type="Proteomes" id="UP001431209"/>
    </source>
</evidence>
<gene>
    <name evidence="7" type="ORF">AKO1_014597</name>
</gene>
<keyword evidence="1 4" id="KW-0808">Transferase</keyword>
<proteinExistence type="inferred from homology"/>
<accession>A0AAW2Z1T5</accession>
<comment type="similarity">
    <text evidence="4">Belongs to the adenylate kinase family.</text>
</comment>
<evidence type="ECO:0000256" key="5">
    <source>
        <dbReference type="SAM" id="Phobius"/>
    </source>
</evidence>
<dbReference type="PRINTS" id="PR00094">
    <property type="entry name" value="ADENYLTKNASE"/>
</dbReference>
<dbReference type="Proteomes" id="UP001431209">
    <property type="component" value="Unassembled WGS sequence"/>
</dbReference>
<evidence type="ECO:0000259" key="6">
    <source>
        <dbReference type="Pfam" id="PF05191"/>
    </source>
</evidence>
<dbReference type="AlphaFoldDB" id="A0AAW2Z1T5"/>
<keyword evidence="5" id="KW-1133">Transmembrane helix</keyword>
<dbReference type="PANTHER" id="PTHR23359">
    <property type="entry name" value="NUCLEOTIDE KINASE"/>
    <property type="match status" value="1"/>
</dbReference>
<evidence type="ECO:0000256" key="2">
    <source>
        <dbReference type="ARBA" id="ARBA00022741"/>
    </source>
</evidence>
<keyword evidence="2" id="KW-0547">Nucleotide-binding</keyword>
<sequence length="258" mass="29489">MSTTPQHTYRHCIFLGQPGAGMSTAAHTLCKKIGMTYLSVSQLLEMVIEGDSQTAATVRSHLNSSKIITDQLFVQSIVEVIKSGKCRNGFILDGLPKNISQAKLLDEMLQNTNIRIDAVFNFRVSDEQLLINRMRNSLIHQTSGRIYDLSRKSPKHAGKDDETGQELCHRYTLQNTEKRLCLYKLFSEPLLKHYAHKLIQVDADKPITHVCKILLQYLPKPRPWYSPFGLLDTKTNWIRIMLAMLSIVTYIFINRTLL</sequence>
<keyword evidence="5" id="KW-0472">Membrane</keyword>
<feature type="domain" description="Adenylate kinase active site lid" evidence="6">
    <location>
        <begin position="138"/>
        <end position="170"/>
    </location>
</feature>
<evidence type="ECO:0000256" key="4">
    <source>
        <dbReference type="RuleBase" id="RU003330"/>
    </source>
</evidence>
<reference evidence="7 8" key="1">
    <citation type="submission" date="2024-03" db="EMBL/GenBank/DDBJ databases">
        <title>The Acrasis kona genome and developmental transcriptomes reveal deep origins of eukaryotic multicellular pathways.</title>
        <authorList>
            <person name="Sheikh S."/>
            <person name="Fu C.-J."/>
            <person name="Brown M.W."/>
            <person name="Baldauf S.L."/>
        </authorList>
    </citation>
    <scope>NUCLEOTIDE SEQUENCE [LARGE SCALE GENOMIC DNA]</scope>
    <source>
        <strain evidence="7 8">ATCC MYA-3509</strain>
    </source>
</reference>
<keyword evidence="5" id="KW-0812">Transmembrane</keyword>
<dbReference type="EMBL" id="JAOPGA020000955">
    <property type="protein sequence ID" value="KAL0483410.1"/>
    <property type="molecule type" value="Genomic_DNA"/>
</dbReference>
<dbReference type="Pfam" id="PF00406">
    <property type="entry name" value="ADK"/>
    <property type="match status" value="1"/>
</dbReference>
<keyword evidence="8" id="KW-1185">Reference proteome</keyword>
<organism evidence="7 8">
    <name type="scientific">Acrasis kona</name>
    <dbReference type="NCBI Taxonomy" id="1008807"/>
    <lineage>
        <taxon>Eukaryota</taxon>
        <taxon>Discoba</taxon>
        <taxon>Heterolobosea</taxon>
        <taxon>Tetramitia</taxon>
        <taxon>Eutetramitia</taxon>
        <taxon>Acrasidae</taxon>
        <taxon>Acrasis</taxon>
    </lineage>
</organism>
<dbReference type="GO" id="GO:0005524">
    <property type="term" value="F:ATP binding"/>
    <property type="evidence" value="ECO:0007669"/>
    <property type="project" value="InterPro"/>
</dbReference>
<dbReference type="HAMAP" id="MF_00235">
    <property type="entry name" value="Adenylate_kinase_Adk"/>
    <property type="match status" value="1"/>
</dbReference>
<comment type="caution">
    <text evidence="7">The sequence shown here is derived from an EMBL/GenBank/DDBJ whole genome shotgun (WGS) entry which is preliminary data.</text>
</comment>